<dbReference type="PANTHER" id="PTHR22838">
    <property type="entry name" value="WD REPEAT PROTEIN 26-RELATED"/>
    <property type="match status" value="1"/>
</dbReference>
<comment type="caution">
    <text evidence="4">The sequence shown here is derived from an EMBL/GenBank/DDBJ whole genome shotgun (WGS) entry which is preliminary data.</text>
</comment>
<dbReference type="PROSITE" id="PS50897">
    <property type="entry name" value="CTLH"/>
    <property type="match status" value="1"/>
</dbReference>
<dbReference type="PANTHER" id="PTHR22838:SF0">
    <property type="entry name" value="WD REPEAT-CONTAINING PROTEIN 26"/>
    <property type="match status" value="1"/>
</dbReference>
<dbReference type="PROSITE" id="PS50896">
    <property type="entry name" value="LISH"/>
    <property type="match status" value="1"/>
</dbReference>
<gene>
    <name evidence="4" type="ORF">QJS04_geneDACA014928</name>
</gene>
<dbReference type="EMBL" id="JAUJYN010000001">
    <property type="protein sequence ID" value="KAK1281079.1"/>
    <property type="molecule type" value="Genomic_DNA"/>
</dbReference>
<evidence type="ECO:0000313" key="5">
    <source>
        <dbReference type="Proteomes" id="UP001179952"/>
    </source>
</evidence>
<proteinExistence type="predicted"/>
<protein>
    <recommendedName>
        <fullName evidence="3">CTLH domain-containing protein</fullName>
    </recommendedName>
</protein>
<evidence type="ECO:0000313" key="4">
    <source>
        <dbReference type="EMBL" id="KAK1281079.1"/>
    </source>
</evidence>
<keyword evidence="5" id="KW-1185">Reference proteome</keyword>
<dbReference type="InterPro" id="IPR006594">
    <property type="entry name" value="LisH"/>
</dbReference>
<dbReference type="AlphaFoldDB" id="A0AAV9BXS4"/>
<reference evidence="4" key="2">
    <citation type="submission" date="2023-06" db="EMBL/GenBank/DDBJ databases">
        <authorList>
            <person name="Ma L."/>
            <person name="Liu K.-W."/>
            <person name="Li Z."/>
            <person name="Hsiao Y.-Y."/>
            <person name="Qi Y."/>
            <person name="Fu T."/>
            <person name="Tang G."/>
            <person name="Zhang D."/>
            <person name="Sun W.-H."/>
            <person name="Liu D.-K."/>
            <person name="Li Y."/>
            <person name="Chen G.-Z."/>
            <person name="Liu X.-D."/>
            <person name="Liao X.-Y."/>
            <person name="Jiang Y.-T."/>
            <person name="Yu X."/>
            <person name="Hao Y."/>
            <person name="Huang J."/>
            <person name="Zhao X.-W."/>
            <person name="Ke S."/>
            <person name="Chen Y.-Y."/>
            <person name="Wu W.-L."/>
            <person name="Hsu J.-L."/>
            <person name="Lin Y.-F."/>
            <person name="Huang M.-D."/>
            <person name="Li C.-Y."/>
            <person name="Huang L."/>
            <person name="Wang Z.-W."/>
            <person name="Zhao X."/>
            <person name="Zhong W.-Y."/>
            <person name="Peng D.-H."/>
            <person name="Ahmad S."/>
            <person name="Lan S."/>
            <person name="Zhang J.-S."/>
            <person name="Tsai W.-C."/>
            <person name="Van De Peer Y."/>
            <person name="Liu Z.-J."/>
        </authorList>
    </citation>
    <scope>NUCLEOTIDE SEQUENCE</scope>
    <source>
        <strain evidence="4">SCP</strain>
        <tissue evidence="4">Leaves</tissue>
    </source>
</reference>
<evidence type="ECO:0000256" key="1">
    <source>
        <dbReference type="ARBA" id="ARBA00022574"/>
    </source>
</evidence>
<dbReference type="InterPro" id="IPR051350">
    <property type="entry name" value="WD_repeat-ST_regulator"/>
</dbReference>
<sequence length="121" mass="14089">MLEQISEELIGSKGIIKKVEFIRIITDALYSLGYDKSAALLEQEWEVTLRSSEANAFIDQIRKGKWNESVATLHKLGLEDENILKHASFLIWEQKFFELLGKNKEMDALYTLRQKNYSKLH</sequence>
<dbReference type="Proteomes" id="UP001179952">
    <property type="component" value="Unassembled WGS sequence"/>
</dbReference>
<evidence type="ECO:0000256" key="2">
    <source>
        <dbReference type="ARBA" id="ARBA00022737"/>
    </source>
</evidence>
<dbReference type="InterPro" id="IPR006595">
    <property type="entry name" value="CTLH_C"/>
</dbReference>
<keyword evidence="2" id="KW-0677">Repeat</keyword>
<feature type="domain" description="CTLH" evidence="3">
    <location>
        <begin position="50"/>
        <end position="107"/>
    </location>
</feature>
<accession>A0AAV9BXS4</accession>
<organism evidence="4 5">
    <name type="scientific">Acorus gramineus</name>
    <name type="common">Dwarf sweet flag</name>
    <dbReference type="NCBI Taxonomy" id="55184"/>
    <lineage>
        <taxon>Eukaryota</taxon>
        <taxon>Viridiplantae</taxon>
        <taxon>Streptophyta</taxon>
        <taxon>Embryophyta</taxon>
        <taxon>Tracheophyta</taxon>
        <taxon>Spermatophyta</taxon>
        <taxon>Magnoliopsida</taxon>
        <taxon>Liliopsida</taxon>
        <taxon>Acoraceae</taxon>
        <taxon>Acorus</taxon>
    </lineage>
</organism>
<evidence type="ECO:0000259" key="3">
    <source>
        <dbReference type="PROSITE" id="PS50897"/>
    </source>
</evidence>
<reference evidence="4" key="1">
    <citation type="journal article" date="2023" name="Nat. Commun.">
        <title>Diploid and tetraploid genomes of Acorus and the evolution of monocots.</title>
        <authorList>
            <person name="Ma L."/>
            <person name="Liu K.W."/>
            <person name="Li Z."/>
            <person name="Hsiao Y.Y."/>
            <person name="Qi Y."/>
            <person name="Fu T."/>
            <person name="Tang G.D."/>
            <person name="Zhang D."/>
            <person name="Sun W.H."/>
            <person name="Liu D.K."/>
            <person name="Li Y."/>
            <person name="Chen G.Z."/>
            <person name="Liu X.D."/>
            <person name="Liao X.Y."/>
            <person name="Jiang Y.T."/>
            <person name="Yu X."/>
            <person name="Hao Y."/>
            <person name="Huang J."/>
            <person name="Zhao X.W."/>
            <person name="Ke S."/>
            <person name="Chen Y.Y."/>
            <person name="Wu W.L."/>
            <person name="Hsu J.L."/>
            <person name="Lin Y.F."/>
            <person name="Huang M.D."/>
            <person name="Li C.Y."/>
            <person name="Huang L."/>
            <person name="Wang Z.W."/>
            <person name="Zhao X."/>
            <person name="Zhong W.Y."/>
            <person name="Peng D.H."/>
            <person name="Ahmad S."/>
            <person name="Lan S."/>
            <person name="Zhang J.S."/>
            <person name="Tsai W.C."/>
            <person name="Van de Peer Y."/>
            <person name="Liu Z.J."/>
        </authorList>
    </citation>
    <scope>NUCLEOTIDE SEQUENCE</scope>
    <source>
        <strain evidence="4">SCP</strain>
    </source>
</reference>
<name>A0AAV9BXS4_ACOGR</name>
<dbReference type="Pfam" id="PF23627">
    <property type="entry name" value="LisH_WDR26"/>
    <property type="match status" value="1"/>
</dbReference>
<dbReference type="SMART" id="SM00668">
    <property type="entry name" value="CTLH"/>
    <property type="match status" value="1"/>
</dbReference>
<keyword evidence="1" id="KW-0853">WD repeat</keyword>